<dbReference type="AlphaFoldDB" id="Q7XSX7"/>
<reference evidence="4" key="1">
    <citation type="journal article" date="2005" name="Nature">
        <title>The map-based sequence of the rice genome.</title>
        <authorList>
            <consortium name="International rice genome sequencing project (IRGSP)"/>
            <person name="Matsumoto T."/>
            <person name="Wu J."/>
            <person name="Kanamori H."/>
            <person name="Katayose Y."/>
            <person name="Fujisawa M."/>
            <person name="Namiki N."/>
            <person name="Mizuno H."/>
            <person name="Yamamoto K."/>
            <person name="Antonio B.A."/>
            <person name="Baba T."/>
            <person name="Sakata K."/>
            <person name="Nagamura Y."/>
            <person name="Aoki H."/>
            <person name="Arikawa K."/>
            <person name="Arita K."/>
            <person name="Bito T."/>
            <person name="Chiden Y."/>
            <person name="Fujitsuka N."/>
            <person name="Fukunaka R."/>
            <person name="Hamada M."/>
            <person name="Harada C."/>
            <person name="Hayashi A."/>
            <person name="Hijishita S."/>
            <person name="Honda M."/>
            <person name="Hosokawa S."/>
            <person name="Ichikawa Y."/>
            <person name="Idonuma A."/>
            <person name="Iijima M."/>
            <person name="Ikeda M."/>
            <person name="Ikeno M."/>
            <person name="Ito K."/>
            <person name="Ito S."/>
            <person name="Ito T."/>
            <person name="Ito Y."/>
            <person name="Ito Y."/>
            <person name="Iwabuchi A."/>
            <person name="Kamiya K."/>
            <person name="Karasawa W."/>
            <person name="Kurita K."/>
            <person name="Katagiri S."/>
            <person name="Kikuta A."/>
            <person name="Kobayashi H."/>
            <person name="Kobayashi N."/>
            <person name="Machita K."/>
            <person name="Maehara T."/>
            <person name="Masukawa M."/>
            <person name="Mizubayashi T."/>
            <person name="Mukai Y."/>
            <person name="Nagasaki H."/>
            <person name="Nagata Y."/>
            <person name="Naito S."/>
            <person name="Nakashima M."/>
            <person name="Nakama Y."/>
            <person name="Nakamichi Y."/>
            <person name="Nakamura M."/>
            <person name="Meguro A."/>
            <person name="Negishi M."/>
            <person name="Ohta I."/>
            <person name="Ohta T."/>
            <person name="Okamoto M."/>
            <person name="Ono N."/>
            <person name="Saji S."/>
            <person name="Sakaguchi M."/>
            <person name="Sakai K."/>
            <person name="Shibata M."/>
            <person name="Shimokawa T."/>
            <person name="Song J."/>
            <person name="Takazaki Y."/>
            <person name="Terasawa K."/>
            <person name="Tsugane M."/>
            <person name="Tsuji K."/>
            <person name="Ueda S."/>
            <person name="Waki K."/>
            <person name="Yamagata H."/>
            <person name="Yamamoto M."/>
            <person name="Yamamoto S."/>
            <person name="Yamane H."/>
            <person name="Yoshiki S."/>
            <person name="Yoshihara R."/>
            <person name="Yukawa K."/>
            <person name="Zhong H."/>
            <person name="Yano M."/>
            <person name="Yuan Q."/>
            <person name="Ouyang S."/>
            <person name="Liu J."/>
            <person name="Jones K.M."/>
            <person name="Gansberger K."/>
            <person name="Moffat K."/>
            <person name="Hill J."/>
            <person name="Bera J."/>
            <person name="Fadrosh D."/>
            <person name="Jin S."/>
            <person name="Johri S."/>
            <person name="Kim M."/>
            <person name="Overton L."/>
            <person name="Reardon M."/>
            <person name="Tsitrin T."/>
            <person name="Vuong H."/>
            <person name="Weaver B."/>
            <person name="Ciecko A."/>
            <person name="Tallon L."/>
            <person name="Jackson J."/>
            <person name="Pai G."/>
            <person name="Aken S.V."/>
            <person name="Utterback T."/>
            <person name="Reidmuller S."/>
            <person name="Feldblyum T."/>
            <person name="Hsiao J."/>
            <person name="Zismann V."/>
            <person name="Iobst S."/>
            <person name="de Vazeille A.R."/>
            <person name="Buell C.R."/>
            <person name="Ying K."/>
            <person name="Li Y."/>
            <person name="Lu T."/>
            <person name="Huang Y."/>
            <person name="Zhao Q."/>
            <person name="Feng Q."/>
            <person name="Zhang L."/>
            <person name="Zhu J."/>
            <person name="Weng Q."/>
            <person name="Mu J."/>
            <person name="Lu Y."/>
            <person name="Fan D."/>
            <person name="Liu Y."/>
            <person name="Guan J."/>
            <person name="Zhang Y."/>
            <person name="Yu S."/>
            <person name="Liu X."/>
            <person name="Zhang Y."/>
            <person name="Hong G."/>
            <person name="Han B."/>
            <person name="Choisne N."/>
            <person name="Demange N."/>
            <person name="Orjeda G."/>
            <person name="Samain S."/>
            <person name="Cattolico L."/>
            <person name="Pelletier E."/>
            <person name="Couloux A."/>
            <person name="Segurens B."/>
            <person name="Wincker P."/>
            <person name="D'Hont A."/>
            <person name="Scarpelli C."/>
            <person name="Weissenbach J."/>
            <person name="Salanoubat M."/>
            <person name="Quetier F."/>
            <person name="Yu Y."/>
            <person name="Kim H.R."/>
            <person name="Rambo T."/>
            <person name="Currie J."/>
            <person name="Collura K."/>
            <person name="Luo M."/>
            <person name="Yang T."/>
            <person name="Ammiraju J.S.S."/>
            <person name="Engler F."/>
            <person name="Soderlund C."/>
            <person name="Wing R.A."/>
            <person name="Palmer L.E."/>
            <person name="de la Bastide M."/>
            <person name="Spiegel L."/>
            <person name="Nascimento L."/>
            <person name="Zutavern T."/>
            <person name="O'Shaughnessy A."/>
            <person name="Dike S."/>
            <person name="Dedhia N."/>
            <person name="Preston R."/>
            <person name="Balija V."/>
            <person name="McCombie W.R."/>
            <person name="Chow T."/>
            <person name="Chen H."/>
            <person name="Chung M."/>
            <person name="Chen C."/>
            <person name="Shaw J."/>
            <person name="Wu H."/>
            <person name="Hsiao K."/>
            <person name="Chao Y."/>
            <person name="Chu M."/>
            <person name="Cheng C."/>
            <person name="Hour A."/>
            <person name="Lee P."/>
            <person name="Lin S."/>
            <person name="Lin Y."/>
            <person name="Liou J."/>
            <person name="Liu S."/>
            <person name="Hsing Y."/>
            <person name="Raghuvanshi S."/>
            <person name="Mohanty A."/>
            <person name="Bharti A.K."/>
            <person name="Gaur A."/>
            <person name="Gupta V."/>
            <person name="Kumar D."/>
            <person name="Ravi V."/>
            <person name="Vij S."/>
            <person name="Kapur A."/>
            <person name="Khurana P."/>
            <person name="Khurana P."/>
            <person name="Khurana J.P."/>
            <person name="Tyagi A.K."/>
            <person name="Gaikwad K."/>
            <person name="Singh A."/>
            <person name="Dalal V."/>
            <person name="Srivastava S."/>
            <person name="Dixit A."/>
            <person name="Pal A.K."/>
            <person name="Ghazi I.A."/>
            <person name="Yadav M."/>
            <person name="Pandit A."/>
            <person name="Bhargava A."/>
            <person name="Sureshbabu K."/>
            <person name="Batra K."/>
            <person name="Sharma T.R."/>
            <person name="Mohapatra T."/>
            <person name="Singh N.K."/>
            <person name="Messing J."/>
            <person name="Nelson A.B."/>
            <person name="Fuks G."/>
            <person name="Kavchok S."/>
            <person name="Keizer G."/>
            <person name="Linton E."/>
            <person name="Llaca V."/>
            <person name="Song R."/>
            <person name="Tanyolac B."/>
            <person name="Young S."/>
            <person name="Ho-Il K."/>
            <person name="Hahn J.H."/>
            <person name="Sangsakoo G."/>
            <person name="Vanavichit A."/>
            <person name="de Mattos Luiz.A.T."/>
            <person name="Zimmer P.D."/>
            <person name="Malone G."/>
            <person name="Dellagostin O."/>
            <person name="de Oliveira A.C."/>
            <person name="Bevan M."/>
            <person name="Bancroft I."/>
            <person name="Minx P."/>
            <person name="Cordum H."/>
            <person name="Wilson R."/>
            <person name="Cheng Z."/>
            <person name="Jin W."/>
            <person name="Jiang J."/>
            <person name="Leong S.A."/>
            <person name="Iwama H."/>
            <person name="Gojobori T."/>
            <person name="Itoh T."/>
            <person name="Niimura Y."/>
            <person name="Fujii Y."/>
            <person name="Habara T."/>
            <person name="Sakai H."/>
            <person name="Sato Y."/>
            <person name="Wilson G."/>
            <person name="Kumar K."/>
            <person name="McCouch S."/>
            <person name="Juretic N."/>
            <person name="Hoen D."/>
            <person name="Wright S."/>
            <person name="Bruskiewich R."/>
            <person name="Bureau T."/>
            <person name="Miyao A."/>
            <person name="Hirochika H."/>
            <person name="Nishikawa T."/>
            <person name="Kadowaki K."/>
            <person name="Sugiura M."/>
            <person name="Burr B."/>
            <person name="Sasaki T."/>
        </authorList>
    </citation>
    <scope>NUCLEOTIDE SEQUENCE [LARGE SCALE GENOMIC DNA]</scope>
    <source>
        <strain evidence="4">cv. Nipponbare</strain>
    </source>
</reference>
<feature type="compositionally biased region" description="Basic and acidic residues" evidence="1">
    <location>
        <begin position="1"/>
        <end position="10"/>
    </location>
</feature>
<name>Q7XSX7_ORYSJ</name>
<dbReference type="InterPro" id="IPR045358">
    <property type="entry name" value="Ty3_capsid"/>
</dbReference>
<evidence type="ECO:0000313" key="3">
    <source>
        <dbReference type="EMBL" id="CAE01756.2"/>
    </source>
</evidence>
<dbReference type="EMBL" id="AL606602">
    <property type="protein sequence ID" value="CAE01756.2"/>
    <property type="molecule type" value="Genomic_DNA"/>
</dbReference>
<accession>Q7XSX7</accession>
<proteinExistence type="predicted"/>
<gene>
    <name evidence="3" type="primary">OSJNBb0056F09.19</name>
</gene>
<organism evidence="3 4">
    <name type="scientific">Oryza sativa subsp. japonica</name>
    <name type="common">Rice</name>
    <dbReference type="NCBI Taxonomy" id="39947"/>
    <lineage>
        <taxon>Eukaryota</taxon>
        <taxon>Viridiplantae</taxon>
        <taxon>Streptophyta</taxon>
        <taxon>Embryophyta</taxon>
        <taxon>Tracheophyta</taxon>
        <taxon>Spermatophyta</taxon>
        <taxon>Magnoliopsida</taxon>
        <taxon>Liliopsida</taxon>
        <taxon>Poales</taxon>
        <taxon>Poaceae</taxon>
        <taxon>BOP clade</taxon>
        <taxon>Oryzoideae</taxon>
        <taxon>Oryzeae</taxon>
        <taxon>Oryzinae</taxon>
        <taxon>Oryza</taxon>
        <taxon>Oryza sativa</taxon>
    </lineage>
</organism>
<feature type="domain" description="Ty3 transposon capsid-like protein" evidence="2">
    <location>
        <begin position="101"/>
        <end position="171"/>
    </location>
</feature>
<feature type="region of interest" description="Disordered" evidence="1">
    <location>
        <begin position="1"/>
        <end position="46"/>
    </location>
</feature>
<reference evidence="4" key="2">
    <citation type="journal article" date="2008" name="Nucleic Acids Res.">
        <title>The rice annotation project database (RAP-DB): 2008 update.</title>
        <authorList>
            <consortium name="The rice annotation project (RAP)"/>
        </authorList>
    </citation>
    <scope>GENOME REANNOTATION</scope>
    <source>
        <strain evidence="4">cv. Nipponbare</strain>
    </source>
</reference>
<dbReference type="Pfam" id="PF19259">
    <property type="entry name" value="Ty3_capsid"/>
    <property type="match status" value="1"/>
</dbReference>
<evidence type="ECO:0000256" key="1">
    <source>
        <dbReference type="SAM" id="MobiDB-lite"/>
    </source>
</evidence>
<evidence type="ECO:0000313" key="4">
    <source>
        <dbReference type="Proteomes" id="UP000000763"/>
    </source>
</evidence>
<sequence>MGMEARRDWAMPDSDGEETQRCRRRRRRCKREREERRNRKSTNGGTENECVYLKRVDAINLRIKASKIKAISSSPASSVSHLFLSLCPSRVADHSPPIRHNPFGELKRLTQTSTVVAYQECFLALTSRIPDPLTESQQVQLFIAGLQDDISIDVELQKPDDLQDAMRLPRAYEWKANKPGAPPRRVFARAAAAITPDPPPAGGSTAADSIPRQFRRLSPAELAELRKWCSRWGG</sequence>
<dbReference type="Proteomes" id="UP000000763">
    <property type="component" value="Chromosome 4"/>
</dbReference>
<evidence type="ECO:0000259" key="2">
    <source>
        <dbReference type="Pfam" id="PF19259"/>
    </source>
</evidence>
<protein>
    <submittedName>
        <fullName evidence="3">OSJNBb0056F09.19 protein</fullName>
    </submittedName>
</protein>